<reference evidence="2" key="1">
    <citation type="submission" date="2019-02" db="EMBL/GenBank/DDBJ databases">
        <title>Deep-cultivation of Planctomycetes and their phenomic and genomic characterization uncovers novel biology.</title>
        <authorList>
            <person name="Wiegand S."/>
            <person name="Jogler M."/>
            <person name="Boedeker C."/>
            <person name="Pinto D."/>
            <person name="Vollmers J."/>
            <person name="Rivas-Marin E."/>
            <person name="Kohn T."/>
            <person name="Peeters S.H."/>
            <person name="Heuer A."/>
            <person name="Rast P."/>
            <person name="Oberbeckmann S."/>
            <person name="Bunk B."/>
            <person name="Jeske O."/>
            <person name="Meyerdierks A."/>
            <person name="Storesund J.E."/>
            <person name="Kallscheuer N."/>
            <person name="Luecker S."/>
            <person name="Lage O.M."/>
            <person name="Pohl T."/>
            <person name="Merkel B.J."/>
            <person name="Hornburger P."/>
            <person name="Mueller R.-W."/>
            <person name="Bruemmer F."/>
            <person name="Labrenz M."/>
            <person name="Spormann A.M."/>
            <person name="Op den Camp H."/>
            <person name="Overmann J."/>
            <person name="Amann R."/>
            <person name="Jetten M.S.M."/>
            <person name="Mascher T."/>
            <person name="Medema M.H."/>
            <person name="Devos D.P."/>
            <person name="Kaster A.-K."/>
            <person name="Ovreas L."/>
            <person name="Rohde M."/>
            <person name="Galperin M.Y."/>
            <person name="Jogler C."/>
        </authorList>
    </citation>
    <scope>NUCLEOTIDE SEQUENCE [LARGE SCALE GENOMIC DNA]</scope>
    <source>
        <strain evidence="2">Pan97</strain>
    </source>
</reference>
<dbReference type="Proteomes" id="UP000318626">
    <property type="component" value="Chromosome"/>
</dbReference>
<accession>A0A518C3D4</accession>
<evidence type="ECO:0000313" key="1">
    <source>
        <dbReference type="EMBL" id="QDU73738.1"/>
    </source>
</evidence>
<proteinExistence type="predicted"/>
<protein>
    <submittedName>
        <fullName evidence="1">Uncharacterized protein</fullName>
    </submittedName>
</protein>
<gene>
    <name evidence="1" type="ORF">Pan97_07370</name>
</gene>
<dbReference type="KEGG" id="bvo:Pan97_07370"/>
<dbReference type="AlphaFoldDB" id="A0A518C3D4"/>
<dbReference type="EMBL" id="CP036289">
    <property type="protein sequence ID" value="QDU73738.1"/>
    <property type="molecule type" value="Genomic_DNA"/>
</dbReference>
<sequence>MILVAKHGFVDGPSAIRLPSAHVLIGHGLFRAPIPNKELNYAR</sequence>
<evidence type="ECO:0000313" key="2">
    <source>
        <dbReference type="Proteomes" id="UP000318626"/>
    </source>
</evidence>
<name>A0A518C3D4_9BACT</name>
<organism evidence="1 2">
    <name type="scientific">Bremerella volcania</name>
    <dbReference type="NCBI Taxonomy" id="2527984"/>
    <lineage>
        <taxon>Bacteria</taxon>
        <taxon>Pseudomonadati</taxon>
        <taxon>Planctomycetota</taxon>
        <taxon>Planctomycetia</taxon>
        <taxon>Pirellulales</taxon>
        <taxon>Pirellulaceae</taxon>
        <taxon>Bremerella</taxon>
    </lineage>
</organism>
<keyword evidence="2" id="KW-1185">Reference proteome</keyword>